<keyword evidence="3" id="KW-1185">Reference proteome</keyword>
<feature type="compositionally biased region" description="Basic and acidic residues" evidence="1">
    <location>
        <begin position="642"/>
        <end position="654"/>
    </location>
</feature>
<dbReference type="GO" id="GO:0035438">
    <property type="term" value="F:cyclic-di-GMP binding"/>
    <property type="evidence" value="ECO:0007669"/>
    <property type="project" value="InterPro"/>
</dbReference>
<protein>
    <recommendedName>
        <fullName evidence="4">Cellulose biosynthesis protein BcsE</fullName>
    </recommendedName>
</protein>
<evidence type="ECO:0000313" key="3">
    <source>
        <dbReference type="Proteomes" id="UP000237925"/>
    </source>
</evidence>
<feature type="compositionally biased region" description="Low complexity" evidence="1">
    <location>
        <begin position="570"/>
        <end position="579"/>
    </location>
</feature>
<feature type="compositionally biased region" description="Low complexity" evidence="1">
    <location>
        <begin position="614"/>
        <end position="628"/>
    </location>
</feature>
<dbReference type="Proteomes" id="UP000237925">
    <property type="component" value="Chromosome"/>
</dbReference>
<gene>
    <name evidence="2" type="ORF">C6568_14460</name>
</gene>
<reference evidence="2 3" key="1">
    <citation type="submission" date="2018-03" db="EMBL/GenBank/DDBJ databases">
        <title>Genome sequencing of Melaminivora sp.</title>
        <authorList>
            <person name="Kim S.-J."/>
            <person name="Heo J."/>
            <person name="Ahn J.-H."/>
            <person name="Kwon S.-W."/>
        </authorList>
    </citation>
    <scope>NUCLEOTIDE SEQUENCE [LARGE SCALE GENOMIC DNA]</scope>
    <source>
        <strain evidence="2 3">SC2-9</strain>
    </source>
</reference>
<dbReference type="InterPro" id="IPR017745">
    <property type="entry name" value="BcsE"/>
</dbReference>
<dbReference type="AlphaFoldDB" id="A0A2R3QF35"/>
<evidence type="ECO:0000256" key="1">
    <source>
        <dbReference type="SAM" id="MobiDB-lite"/>
    </source>
</evidence>
<dbReference type="EMBL" id="CP027667">
    <property type="protein sequence ID" value="AVO50307.1"/>
    <property type="molecule type" value="Genomic_DNA"/>
</dbReference>
<accession>A0A2R3QF35</accession>
<name>A0A2R3QF35_9BURK</name>
<dbReference type="KEGG" id="mela:C6568_14460"/>
<proteinExistence type="predicted"/>
<sequence length="654" mass="69577">MGRAIRQTDTGRAWWRQLASQLLAQVVRPWHGRVKPQMAQPAGLGVEDLPGGVGYTPTGAAAALVLHTQQDFEAWIPALLMDWLAGGQVLVLGADAGQLDALLATPALRAAHDAGRLRACLLPAAAQRRLRQEGVAALAGELRRAGHDSATALFLLDAHAVLAGASVAQVRRLARQVRRWSAGLRRPLALLFPLHRWSEGGTGQDPAGMAQLVTTAFDHVAQLRTQAEEPCLTLYRWDGASGAVAQARYGLQPLSPQVNDGSAGPRLRYSGSLSQGEWPTLVAAPDADTVYATLASVADQRRVPPTWRIVADQHALAEATAQAVGATVLLDAGEPERFEELAALVHRLRSSRPLSLKIVVRETRRRLRVHSEQVLLRLGATSVIYREIGFSRLLRMIDESRALVHAREVETDCAAALRGHSVEPVRGYLAPGMFIAQVEDALARSRGTGLEHCLVHLLLLPSVAHLDALRACRALRDGDLFSADAAGVYVFLFGCTQADLDDVLARMFSLPLEQCFGAQLVDASRDGIAAALDELRALGPADLPDFSPLLLQPGTASRRVDTGHAPSSSAVPPQGLAQPPQAPPDKSATDLQRALAGDDATAVPDGNEAGDATGAEPAGAGADIPAAAVLTARPIGRTRKRLSSERAQTHREAP</sequence>
<dbReference type="Pfam" id="PF10995">
    <property type="entry name" value="CBP_BcsE"/>
    <property type="match status" value="1"/>
</dbReference>
<feature type="region of interest" description="Disordered" evidence="1">
    <location>
        <begin position="550"/>
        <end position="654"/>
    </location>
</feature>
<organism evidence="2 3">
    <name type="scientific">Melaminivora suipulveris</name>
    <dbReference type="NCBI Taxonomy" id="2109913"/>
    <lineage>
        <taxon>Bacteria</taxon>
        <taxon>Pseudomonadati</taxon>
        <taxon>Pseudomonadota</taxon>
        <taxon>Betaproteobacteria</taxon>
        <taxon>Burkholderiales</taxon>
        <taxon>Comamonadaceae</taxon>
        <taxon>Melaminivora</taxon>
    </lineage>
</organism>
<evidence type="ECO:0000313" key="2">
    <source>
        <dbReference type="EMBL" id="AVO50307.1"/>
    </source>
</evidence>
<evidence type="ECO:0008006" key="4">
    <source>
        <dbReference type="Google" id="ProtNLM"/>
    </source>
</evidence>